<protein>
    <submittedName>
        <fullName evidence="2">PGAP1-like protein</fullName>
    </submittedName>
</protein>
<sequence length="300" mass="32913">MSEPATKPHWQDYASAIASGILGDWLEARDNPLAVPMHFRHRGEALDPAAPQAAKPNLIVLIHGLTELESVWHYPDQPGVDYATELAADLDATPLSLRYNSGLPIYRNGEALAEALEALVEQWPEAVENLILIGHSMGGLLIRSACFHGRHQGHQWTHRVSSCIYIGSPHDGSWLARGAHALADTMNRMPRDYLKAVGEFIDLRSEGIRNLSRGEVVAPDVEEPPLLPGAAHYVISGLLSEREDHPVNTLFGDALVHESSARGQERSGWALAGVANFPGIHHIQLTHEPRVAAQLKEWLT</sequence>
<reference evidence="2 3" key="1">
    <citation type="submission" date="2019-03" db="EMBL/GenBank/DDBJ databases">
        <title>Genomic Encyclopedia of Type Strains, Phase IV (KMG-IV): sequencing the most valuable type-strain genomes for metagenomic binning, comparative biology and taxonomic classification.</title>
        <authorList>
            <person name="Goeker M."/>
        </authorList>
    </citation>
    <scope>NUCLEOTIDE SEQUENCE [LARGE SCALE GENOMIC DNA]</scope>
    <source>
        <strain evidence="2 3">DSM 15505</strain>
    </source>
</reference>
<evidence type="ECO:0000313" key="2">
    <source>
        <dbReference type="EMBL" id="TDT44197.1"/>
    </source>
</evidence>
<dbReference type="GO" id="GO:0016788">
    <property type="term" value="F:hydrolase activity, acting on ester bonds"/>
    <property type="evidence" value="ECO:0007669"/>
    <property type="project" value="InterPro"/>
</dbReference>
<dbReference type="EMBL" id="SOAX01000001">
    <property type="protein sequence ID" value="TDT44197.1"/>
    <property type="molecule type" value="Genomic_DNA"/>
</dbReference>
<feature type="domain" description="GPI inositol-deacylase PGAP1-like alpha/beta" evidence="1">
    <location>
        <begin position="118"/>
        <end position="191"/>
    </location>
</feature>
<proteinExistence type="predicted"/>
<dbReference type="InterPro" id="IPR012908">
    <property type="entry name" value="PGAP1-ab_dom-like"/>
</dbReference>
<gene>
    <name evidence="2" type="ORF">DES49_0297</name>
</gene>
<organism evidence="2 3">
    <name type="scientific">Halospina denitrificans</name>
    <dbReference type="NCBI Taxonomy" id="332522"/>
    <lineage>
        <taxon>Bacteria</taxon>
        <taxon>Pseudomonadati</taxon>
        <taxon>Pseudomonadota</taxon>
        <taxon>Gammaproteobacteria</taxon>
        <taxon>Halospina</taxon>
    </lineage>
</organism>
<dbReference type="Proteomes" id="UP000295830">
    <property type="component" value="Unassembled WGS sequence"/>
</dbReference>
<keyword evidence="3" id="KW-1185">Reference proteome</keyword>
<accession>A0A4R7K2D5</accession>
<dbReference type="AlphaFoldDB" id="A0A4R7K2D5"/>
<dbReference type="InterPro" id="IPR029058">
    <property type="entry name" value="AB_hydrolase_fold"/>
</dbReference>
<evidence type="ECO:0000259" key="1">
    <source>
        <dbReference type="Pfam" id="PF07819"/>
    </source>
</evidence>
<dbReference type="OrthoDB" id="869379at2"/>
<name>A0A4R7K2D5_9GAMM</name>
<dbReference type="Pfam" id="PF07819">
    <property type="entry name" value="PGAP1"/>
    <property type="match status" value="1"/>
</dbReference>
<dbReference type="RefSeq" id="WP_133734604.1">
    <property type="nucleotide sequence ID" value="NZ_SOAX01000001.1"/>
</dbReference>
<comment type="caution">
    <text evidence="2">The sequence shown here is derived from an EMBL/GenBank/DDBJ whole genome shotgun (WGS) entry which is preliminary data.</text>
</comment>
<dbReference type="Gene3D" id="3.40.50.1820">
    <property type="entry name" value="alpha/beta hydrolase"/>
    <property type="match status" value="1"/>
</dbReference>
<dbReference type="SUPFAM" id="SSF53474">
    <property type="entry name" value="alpha/beta-Hydrolases"/>
    <property type="match status" value="1"/>
</dbReference>
<evidence type="ECO:0000313" key="3">
    <source>
        <dbReference type="Proteomes" id="UP000295830"/>
    </source>
</evidence>